<dbReference type="InterPro" id="IPR011059">
    <property type="entry name" value="Metal-dep_hydrolase_composite"/>
</dbReference>
<evidence type="ECO:0000256" key="1">
    <source>
        <dbReference type="ARBA" id="ARBA00006745"/>
    </source>
</evidence>
<evidence type="ECO:0000256" key="2">
    <source>
        <dbReference type="ARBA" id="ARBA00022801"/>
    </source>
</evidence>
<feature type="domain" description="Amidohydrolase-related" evidence="3">
    <location>
        <begin position="58"/>
        <end position="444"/>
    </location>
</feature>
<evidence type="ECO:0000313" key="4">
    <source>
        <dbReference type="EMBL" id="GGC88556.1"/>
    </source>
</evidence>
<dbReference type="InterPro" id="IPR032466">
    <property type="entry name" value="Metal_Hydrolase"/>
</dbReference>
<dbReference type="GO" id="GO:0016810">
    <property type="term" value="F:hydrolase activity, acting on carbon-nitrogen (but not peptide) bonds"/>
    <property type="evidence" value="ECO:0007669"/>
    <property type="project" value="InterPro"/>
</dbReference>
<reference evidence="4" key="2">
    <citation type="submission" date="2020-09" db="EMBL/GenBank/DDBJ databases">
        <authorList>
            <person name="Sun Q."/>
            <person name="Zhou Y."/>
        </authorList>
    </citation>
    <scope>NUCLEOTIDE SEQUENCE</scope>
    <source>
        <strain evidence="4">CGMCC 1.12919</strain>
    </source>
</reference>
<comment type="caution">
    <text evidence="4">The sequence shown here is derived from an EMBL/GenBank/DDBJ whole genome shotgun (WGS) entry which is preliminary data.</text>
</comment>
<dbReference type="CDD" id="cd01298">
    <property type="entry name" value="ATZ_TRZ_like"/>
    <property type="match status" value="1"/>
</dbReference>
<dbReference type="EMBL" id="BMGG01000010">
    <property type="protein sequence ID" value="GGC88556.1"/>
    <property type="molecule type" value="Genomic_DNA"/>
</dbReference>
<dbReference type="SUPFAM" id="SSF51556">
    <property type="entry name" value="Metallo-dependent hydrolases"/>
    <property type="match status" value="1"/>
</dbReference>
<organism evidence="4 5">
    <name type="scientific">Chelatococcus reniformis</name>
    <dbReference type="NCBI Taxonomy" id="1494448"/>
    <lineage>
        <taxon>Bacteria</taxon>
        <taxon>Pseudomonadati</taxon>
        <taxon>Pseudomonadota</taxon>
        <taxon>Alphaproteobacteria</taxon>
        <taxon>Hyphomicrobiales</taxon>
        <taxon>Chelatococcaceae</taxon>
        <taxon>Chelatococcus</taxon>
    </lineage>
</organism>
<keyword evidence="5" id="KW-1185">Reference proteome</keyword>
<dbReference type="AlphaFoldDB" id="A0A916UWI8"/>
<dbReference type="Gene3D" id="3.20.20.140">
    <property type="entry name" value="Metal-dependent hydrolases"/>
    <property type="match status" value="1"/>
</dbReference>
<name>A0A916UWI8_9HYPH</name>
<dbReference type="InterPro" id="IPR050287">
    <property type="entry name" value="MTA/SAH_deaminase"/>
</dbReference>
<dbReference type="PANTHER" id="PTHR43794:SF11">
    <property type="entry name" value="AMIDOHYDROLASE-RELATED DOMAIN-CONTAINING PROTEIN"/>
    <property type="match status" value="1"/>
</dbReference>
<gene>
    <name evidence="4" type="ORF">GCM10010994_53110</name>
</gene>
<dbReference type="NCBIfam" id="NF006055">
    <property type="entry name" value="PRK08203.1"/>
    <property type="match status" value="1"/>
</dbReference>
<dbReference type="InterPro" id="IPR006680">
    <property type="entry name" value="Amidohydro-rel"/>
</dbReference>
<accession>A0A916UWI8</accession>
<reference evidence="4" key="1">
    <citation type="journal article" date="2014" name="Int. J. Syst. Evol. Microbiol.">
        <title>Complete genome sequence of Corynebacterium casei LMG S-19264T (=DSM 44701T), isolated from a smear-ripened cheese.</title>
        <authorList>
            <consortium name="US DOE Joint Genome Institute (JGI-PGF)"/>
            <person name="Walter F."/>
            <person name="Albersmeier A."/>
            <person name="Kalinowski J."/>
            <person name="Ruckert C."/>
        </authorList>
    </citation>
    <scope>NUCLEOTIDE SEQUENCE</scope>
    <source>
        <strain evidence="4">CGMCC 1.12919</strain>
    </source>
</reference>
<dbReference type="Pfam" id="PF01979">
    <property type="entry name" value="Amidohydro_1"/>
    <property type="match status" value="1"/>
</dbReference>
<evidence type="ECO:0000313" key="5">
    <source>
        <dbReference type="Proteomes" id="UP000637002"/>
    </source>
</evidence>
<dbReference type="SUPFAM" id="SSF51338">
    <property type="entry name" value="Composite domain of metallo-dependent hydrolases"/>
    <property type="match status" value="2"/>
</dbReference>
<dbReference type="Proteomes" id="UP000637002">
    <property type="component" value="Unassembled WGS sequence"/>
</dbReference>
<keyword evidence="2" id="KW-0378">Hydrolase</keyword>
<dbReference type="PANTHER" id="PTHR43794">
    <property type="entry name" value="AMINOHYDROLASE SSNA-RELATED"/>
    <property type="match status" value="1"/>
</dbReference>
<protein>
    <submittedName>
        <fullName evidence="4">8-oxoguanine deaminase</fullName>
    </submittedName>
</protein>
<sequence>MPKSLLAKNADVLVTMDGERRELVGASLYAEDGVIKQVGPAAELPQTADTVLDMSGQILLPGFVNCHHHLNQTLTRNLPACQNNNLFPWLKAQYRIWAATTPEASRASVIVGLAELALSGCTTVFDHTYVFKSGNTVDCVIEAAKEFGSRFHCSRGSMSRGESNGGLPPDDCVEDEAFILKDSQRAVETYHDAGRGSMLRIVLAPCSPFSVTPGLLKDTAAMARRYKVGLHTHLCETLDEERYTLGAFSMRPVEWMETVDWLGDDVWFAHAIHVVDDEIRHMARCGCGAAHCPSSNMRLASGIAPIKRYMEAGVKVGIGVDGSASNDASNMMLEVRTAFLLARLKMGLLPPEGPQTYMNLSQSHPRRAAEWMSAREVLELATLGGARVLGRDDIGSLEPGKCADFFSIDLNTVDFAGALSDPVAAVVFCAPQKAHYTVINGRVVVDQGRVTTVDLRRVVAEHNRHASALANIAA</sequence>
<evidence type="ECO:0000259" key="3">
    <source>
        <dbReference type="Pfam" id="PF01979"/>
    </source>
</evidence>
<comment type="similarity">
    <text evidence="1">Belongs to the metallo-dependent hydrolases superfamily. ATZ/TRZ family.</text>
</comment>
<dbReference type="RefSeq" id="WP_188612175.1">
    <property type="nucleotide sequence ID" value="NZ_BMGG01000010.1"/>
</dbReference>
<proteinExistence type="inferred from homology"/>
<dbReference type="Gene3D" id="2.30.40.10">
    <property type="entry name" value="Urease, subunit C, domain 1"/>
    <property type="match status" value="1"/>
</dbReference>